<organism evidence="1">
    <name type="scientific">Drosophila melanogaster</name>
    <name type="common">Fruit fly</name>
    <dbReference type="NCBI Taxonomy" id="7227"/>
    <lineage>
        <taxon>Eukaryota</taxon>
        <taxon>Metazoa</taxon>
        <taxon>Ecdysozoa</taxon>
        <taxon>Arthropoda</taxon>
        <taxon>Hexapoda</taxon>
        <taxon>Insecta</taxon>
        <taxon>Pterygota</taxon>
        <taxon>Neoptera</taxon>
        <taxon>Endopterygota</taxon>
        <taxon>Diptera</taxon>
        <taxon>Brachycera</taxon>
        <taxon>Muscomorpha</taxon>
        <taxon>Ephydroidea</taxon>
        <taxon>Drosophilidae</taxon>
        <taxon>Drosophila</taxon>
        <taxon>Sophophora</taxon>
    </lineage>
</organism>
<reference evidence="1" key="1">
    <citation type="submission" date="2009-02" db="EMBL/GenBank/DDBJ databases">
        <authorList>
            <person name="Carlson J."/>
            <person name="Booth B."/>
            <person name="Frise E."/>
            <person name="Sandler J."/>
            <person name="Wan K."/>
            <person name="Yu C."/>
            <person name="Celniker S."/>
        </authorList>
    </citation>
    <scope>NUCLEOTIDE SEQUENCE</scope>
</reference>
<name>C0P8P5_DROME</name>
<dbReference type="EMBL" id="BT064664">
    <property type="protein sequence ID" value="ACN29361.1"/>
    <property type="molecule type" value="mRNA"/>
</dbReference>
<evidence type="ECO:0000313" key="1">
    <source>
        <dbReference type="EMBL" id="ACN29361.1"/>
    </source>
</evidence>
<dbReference type="AlphaFoldDB" id="C0P8P5"/>
<sequence>MVSHLDRRLLHWIGQSEMCGWPLEATKAGNSGRRCANFWRIWKVASIDHRRLRWMWLQFILWSKFPVWWIKKFQSTDNQQTTKKIWRSTILAIDKYETF</sequence>
<proteinExistence type="evidence at transcript level"/>
<accession>C0P8P5</accession>
<protein>
    <submittedName>
        <fullName evidence="1">MIP06365p</fullName>
    </submittedName>
</protein>